<dbReference type="Pfam" id="PF04014">
    <property type="entry name" value="MazE_antitoxin"/>
    <property type="match status" value="1"/>
</dbReference>
<dbReference type="PROSITE" id="PS51740">
    <property type="entry name" value="SPOVT_ABRB"/>
    <property type="match status" value="1"/>
</dbReference>
<dbReference type="InterPro" id="IPR007159">
    <property type="entry name" value="SpoVT-AbrB_dom"/>
</dbReference>
<keyword evidence="1" id="KW-0238">DNA-binding</keyword>
<proteinExistence type="predicted"/>
<evidence type="ECO:0000256" key="1">
    <source>
        <dbReference type="PROSITE-ProRule" id="PRU01076"/>
    </source>
</evidence>
<comment type="caution">
    <text evidence="4">The sequence shown here is derived from an EMBL/GenBank/DDBJ whole genome shotgun (WGS) entry which is preliminary data.</text>
</comment>
<evidence type="ECO:0000313" key="4">
    <source>
        <dbReference type="EMBL" id="MBB3996946.1"/>
    </source>
</evidence>
<evidence type="ECO:0000259" key="3">
    <source>
        <dbReference type="PROSITE" id="PS51740"/>
    </source>
</evidence>
<name>A0A7W6H2D8_9HYPH</name>
<feature type="domain" description="SpoVT-AbrB" evidence="3">
    <location>
        <begin position="1"/>
        <end position="45"/>
    </location>
</feature>
<dbReference type="Gene3D" id="2.10.260.10">
    <property type="match status" value="1"/>
</dbReference>
<sequence length="89" mass="10271">MRVTEKGQVTIPKPIRDKLKIGPGSEVEFVERGDVVEVVAKHMDETPRQRRERLQRHLDEMRGTVDLGGMTTDEFMESLRGPRDDLDPR</sequence>
<evidence type="ECO:0000256" key="2">
    <source>
        <dbReference type="SAM" id="MobiDB-lite"/>
    </source>
</evidence>
<dbReference type="SMART" id="SM00966">
    <property type="entry name" value="SpoVT_AbrB"/>
    <property type="match status" value="1"/>
</dbReference>
<keyword evidence="5" id="KW-1185">Reference proteome</keyword>
<accession>A0A7W6H2D8</accession>
<organism evidence="4 5">
    <name type="scientific">Aureimonas pseudogalii</name>
    <dbReference type="NCBI Taxonomy" id="1744844"/>
    <lineage>
        <taxon>Bacteria</taxon>
        <taxon>Pseudomonadati</taxon>
        <taxon>Pseudomonadota</taxon>
        <taxon>Alphaproteobacteria</taxon>
        <taxon>Hyphomicrobiales</taxon>
        <taxon>Aurantimonadaceae</taxon>
        <taxon>Aureimonas</taxon>
    </lineage>
</organism>
<dbReference type="SUPFAM" id="SSF89447">
    <property type="entry name" value="AbrB/MazE/MraZ-like"/>
    <property type="match status" value="1"/>
</dbReference>
<dbReference type="Proteomes" id="UP000542776">
    <property type="component" value="Unassembled WGS sequence"/>
</dbReference>
<protein>
    <submittedName>
        <fullName evidence="4">AbrB family looped-hinge helix DNA binding protein</fullName>
    </submittedName>
</protein>
<dbReference type="InterPro" id="IPR037914">
    <property type="entry name" value="SpoVT-AbrB_sf"/>
</dbReference>
<dbReference type="NCBIfam" id="TIGR01439">
    <property type="entry name" value="lp_hng_hel_AbrB"/>
    <property type="match status" value="1"/>
</dbReference>
<feature type="region of interest" description="Disordered" evidence="2">
    <location>
        <begin position="62"/>
        <end position="89"/>
    </location>
</feature>
<reference evidence="4 5" key="1">
    <citation type="submission" date="2020-08" db="EMBL/GenBank/DDBJ databases">
        <title>Genomic Encyclopedia of Type Strains, Phase IV (KMG-IV): sequencing the most valuable type-strain genomes for metagenomic binning, comparative biology and taxonomic classification.</title>
        <authorList>
            <person name="Goeker M."/>
        </authorList>
    </citation>
    <scope>NUCLEOTIDE SEQUENCE [LARGE SCALE GENOMIC DNA]</scope>
    <source>
        <strain evidence="4 5">DSM 102238</strain>
    </source>
</reference>
<dbReference type="GO" id="GO:0003677">
    <property type="term" value="F:DNA binding"/>
    <property type="evidence" value="ECO:0007669"/>
    <property type="project" value="UniProtKB-UniRule"/>
</dbReference>
<dbReference type="EMBL" id="JACIEK010000001">
    <property type="protein sequence ID" value="MBB3996946.1"/>
    <property type="molecule type" value="Genomic_DNA"/>
</dbReference>
<gene>
    <name evidence="4" type="ORF">GGR04_000767</name>
</gene>
<dbReference type="AlphaFoldDB" id="A0A7W6H2D8"/>
<feature type="compositionally biased region" description="Basic and acidic residues" evidence="2">
    <location>
        <begin position="80"/>
        <end position="89"/>
    </location>
</feature>
<evidence type="ECO:0000313" key="5">
    <source>
        <dbReference type="Proteomes" id="UP000542776"/>
    </source>
</evidence>
<dbReference type="RefSeq" id="WP_183198006.1">
    <property type="nucleotide sequence ID" value="NZ_JACIEK010000001.1"/>
</dbReference>